<evidence type="ECO:0000259" key="4">
    <source>
        <dbReference type="Pfam" id="PF24962"/>
    </source>
</evidence>
<comment type="caution">
    <text evidence="5">The sequence shown here is derived from an EMBL/GenBank/DDBJ whole genome shotgun (WGS) entry which is preliminary data.</text>
</comment>
<evidence type="ECO:0000313" key="5">
    <source>
        <dbReference type="EMBL" id="KAK0657719.1"/>
    </source>
</evidence>
<dbReference type="AlphaFoldDB" id="A0AA39YSA7"/>
<dbReference type="PANTHER" id="PTHR38788:SF5">
    <property type="entry name" value="CLR5 DOMAIN-CONTAINING PROTEIN"/>
    <property type="match status" value="1"/>
</dbReference>
<dbReference type="InterPro" id="IPR057940">
    <property type="entry name" value="Tri-helical_dom"/>
</dbReference>
<evidence type="ECO:0000313" key="6">
    <source>
        <dbReference type="Proteomes" id="UP001174936"/>
    </source>
</evidence>
<dbReference type="Pfam" id="PF14420">
    <property type="entry name" value="Clr5"/>
    <property type="match status" value="1"/>
</dbReference>
<feature type="domain" description="Tri-helical" evidence="3">
    <location>
        <begin position="251"/>
        <end position="332"/>
    </location>
</feature>
<dbReference type="Proteomes" id="UP001174936">
    <property type="component" value="Unassembled WGS sequence"/>
</dbReference>
<sequence length="669" mass="75561">MSPPFPPNNYREMPVGRLKKVYDWEPYRETIYNLYVEQDKPLTYLREHLASEYNFTPSRRGFQSQIKQWGFPQKYRRAWKDESLVARVREMWDANWKHKAMLAQLQEEGFDIEDRELVTVRRRFGMKLRLNDSGFGTRPREEDGQSEEDDDGESDEDGGDGEDVGDGQRSCGNREKSHSLAVSDAEGPLLDPDYLRLQELRRQERKRALEVEHAELWATKKRRRHTKPFAGMPADPPAPPRFPSETTLEESKTILQLSPSDYKAMRRSFERICTDAGVVKKTVAGPKKWEGLKEQLIRESMFLRAVMWDPENMEKKRLAVEIIANDVTKRLRLIPTIMGVSEAKSVLGLNPKQGNEVRALLYKILEQAQFGSKREEGDEHWERIISLWLEKSELLNRIVGTTDSHEDNGRMKKAINCLARDALRRFHSERKRLAAPPKPKPKAKPKRPPKSATVAGTNGSQGGQPRPPVEAHTEARLLPPDDVDSPGASPDDGYYDNHDDDFITDVQQSSESHNPFVSQEYIEAYHAATSGQQPTPTSVQPAYPLSTTAQAPAHAPTLVPGPAPTPTEQASTIAVYFRLHPSSSILASPLWISTIASRTIDELRAAAVAKFTEPVICVGIEGIIKSGKGEEILSLPVNDDAELDAYLQHIQGMMAPTFSVRMEGGREWV</sequence>
<dbReference type="InterPro" id="IPR056669">
    <property type="entry name" value="DUF7767"/>
</dbReference>
<evidence type="ECO:0000256" key="1">
    <source>
        <dbReference type="SAM" id="MobiDB-lite"/>
    </source>
</evidence>
<dbReference type="InterPro" id="IPR025676">
    <property type="entry name" value="Clr5_dom"/>
</dbReference>
<feature type="domain" description="Tri-helical" evidence="3">
    <location>
        <begin position="343"/>
        <end position="428"/>
    </location>
</feature>
<feature type="region of interest" description="Disordered" evidence="1">
    <location>
        <begin position="132"/>
        <end position="188"/>
    </location>
</feature>
<dbReference type="Pfam" id="PF24465">
    <property type="entry name" value="Tri-helical"/>
    <property type="match status" value="2"/>
</dbReference>
<feature type="region of interest" description="Disordered" evidence="1">
    <location>
        <begin position="428"/>
        <end position="501"/>
    </location>
</feature>
<feature type="domain" description="DUF7767" evidence="4">
    <location>
        <begin position="570"/>
        <end position="663"/>
    </location>
</feature>
<evidence type="ECO:0000259" key="2">
    <source>
        <dbReference type="Pfam" id="PF14420"/>
    </source>
</evidence>
<dbReference type="Pfam" id="PF24962">
    <property type="entry name" value="DUF7767"/>
    <property type="match status" value="1"/>
</dbReference>
<accession>A0AA39YSA7</accession>
<keyword evidence="6" id="KW-1185">Reference proteome</keyword>
<proteinExistence type="predicted"/>
<dbReference type="EMBL" id="JAULSV010000001">
    <property type="protein sequence ID" value="KAK0657719.1"/>
    <property type="molecule type" value="Genomic_DNA"/>
</dbReference>
<feature type="compositionally biased region" description="Acidic residues" evidence="1">
    <location>
        <begin position="144"/>
        <end position="165"/>
    </location>
</feature>
<protein>
    <recommendedName>
        <fullName evidence="7">Clr5 domain-containing protein</fullName>
    </recommendedName>
</protein>
<name>A0AA39YSA7_9PEZI</name>
<organism evidence="5 6">
    <name type="scientific">Cercophora newfieldiana</name>
    <dbReference type="NCBI Taxonomy" id="92897"/>
    <lineage>
        <taxon>Eukaryota</taxon>
        <taxon>Fungi</taxon>
        <taxon>Dikarya</taxon>
        <taxon>Ascomycota</taxon>
        <taxon>Pezizomycotina</taxon>
        <taxon>Sordariomycetes</taxon>
        <taxon>Sordariomycetidae</taxon>
        <taxon>Sordariales</taxon>
        <taxon>Lasiosphaeriaceae</taxon>
        <taxon>Cercophora</taxon>
    </lineage>
</organism>
<dbReference type="PANTHER" id="PTHR38788">
    <property type="entry name" value="CLR5 DOMAIN-CONTAINING PROTEIN"/>
    <property type="match status" value="1"/>
</dbReference>
<reference evidence="5" key="1">
    <citation type="submission" date="2023-06" db="EMBL/GenBank/DDBJ databases">
        <title>Genome-scale phylogeny and comparative genomics of the fungal order Sordariales.</title>
        <authorList>
            <consortium name="Lawrence Berkeley National Laboratory"/>
            <person name="Hensen N."/>
            <person name="Bonometti L."/>
            <person name="Westerberg I."/>
            <person name="Brannstrom I.O."/>
            <person name="Guillou S."/>
            <person name="Cros-Aarteil S."/>
            <person name="Calhoun S."/>
            <person name="Haridas S."/>
            <person name="Kuo A."/>
            <person name="Mondo S."/>
            <person name="Pangilinan J."/>
            <person name="Riley R."/>
            <person name="Labutti K."/>
            <person name="Andreopoulos B."/>
            <person name="Lipzen A."/>
            <person name="Chen C."/>
            <person name="Yanf M."/>
            <person name="Daum C."/>
            <person name="Ng V."/>
            <person name="Clum A."/>
            <person name="Steindorff A."/>
            <person name="Ohm R."/>
            <person name="Martin F."/>
            <person name="Silar P."/>
            <person name="Natvig D."/>
            <person name="Lalanne C."/>
            <person name="Gautier V."/>
            <person name="Ament-Velasquez S.L."/>
            <person name="Kruys A."/>
            <person name="Hutchinson M.I."/>
            <person name="Powell A.J."/>
            <person name="Barry K."/>
            <person name="Miller A.N."/>
            <person name="Grigoriev I.V."/>
            <person name="Debuchy R."/>
            <person name="Gladieux P."/>
            <person name="Thoren M.H."/>
            <person name="Johannesson H."/>
        </authorList>
    </citation>
    <scope>NUCLEOTIDE SEQUENCE</scope>
    <source>
        <strain evidence="5">SMH2532-1</strain>
    </source>
</reference>
<feature type="domain" description="Clr5" evidence="2">
    <location>
        <begin position="21"/>
        <end position="72"/>
    </location>
</feature>
<evidence type="ECO:0000259" key="3">
    <source>
        <dbReference type="Pfam" id="PF24465"/>
    </source>
</evidence>
<gene>
    <name evidence="5" type="ORF">B0T16DRAFT_402418</name>
</gene>
<evidence type="ECO:0008006" key="7">
    <source>
        <dbReference type="Google" id="ProtNLM"/>
    </source>
</evidence>
<feature type="compositionally biased region" description="Basic residues" evidence="1">
    <location>
        <begin position="439"/>
        <end position="449"/>
    </location>
</feature>